<dbReference type="EMBL" id="CP155573">
    <property type="protein sequence ID" value="XFO66997.1"/>
    <property type="molecule type" value="Genomic_DNA"/>
</dbReference>
<comment type="similarity">
    <text evidence="2">Belongs to the DedA family.</text>
</comment>
<keyword evidence="10" id="KW-1185">Reference proteome</keyword>
<evidence type="ECO:0000313" key="10">
    <source>
        <dbReference type="Proteomes" id="UP000216752"/>
    </source>
</evidence>
<evidence type="ECO:0000256" key="2">
    <source>
        <dbReference type="ARBA" id="ARBA00010792"/>
    </source>
</evidence>
<protein>
    <recommendedName>
        <fullName evidence="8">VTT domain-containing protein</fullName>
    </recommendedName>
</protein>
<sequence length="212" mass="23718">MVEYEAKEAIVAEQVFQIVIDYITLWGYTGIFIGMALESACIPVPSELVFGFAGYLVYRGKLDFTMSVIAGVSGGLLGSIVAYLIGFYGGQPFVTKYGKYMFLSKKHLDTAQRWFDRYGLKATFFSRLLPIVRTFISLPAGFAKVNLGKFILYTVLGSLPWTVALIYTGQMLGENWRELNTMGHEASLIVAILLIAFAGYYFWKNRTQSGQN</sequence>
<evidence type="ECO:0000256" key="7">
    <source>
        <dbReference type="SAM" id="Phobius"/>
    </source>
</evidence>
<feature type="transmembrane region" description="Helical" evidence="7">
    <location>
        <begin position="68"/>
        <end position="89"/>
    </location>
</feature>
<evidence type="ECO:0000256" key="1">
    <source>
        <dbReference type="ARBA" id="ARBA00004651"/>
    </source>
</evidence>
<dbReference type="Proteomes" id="UP000216752">
    <property type="component" value="Chromosome"/>
</dbReference>
<dbReference type="Pfam" id="PF09335">
    <property type="entry name" value="VTT_dom"/>
    <property type="match status" value="1"/>
</dbReference>
<feature type="transmembrane region" description="Helical" evidence="7">
    <location>
        <begin position="31"/>
        <end position="56"/>
    </location>
</feature>
<dbReference type="RefSeq" id="WP_094605117.1">
    <property type="nucleotide sequence ID" value="NZ_CP155573.1"/>
</dbReference>
<dbReference type="InterPro" id="IPR051311">
    <property type="entry name" value="DedA_domain"/>
</dbReference>
<keyword evidence="3" id="KW-1003">Cell membrane</keyword>
<evidence type="ECO:0000256" key="5">
    <source>
        <dbReference type="ARBA" id="ARBA00022989"/>
    </source>
</evidence>
<organism evidence="9 10">
    <name type="scientific">Sporomusa silvacetica DSM 10669</name>
    <dbReference type="NCBI Taxonomy" id="1123289"/>
    <lineage>
        <taxon>Bacteria</taxon>
        <taxon>Bacillati</taxon>
        <taxon>Bacillota</taxon>
        <taxon>Negativicutes</taxon>
        <taxon>Selenomonadales</taxon>
        <taxon>Sporomusaceae</taxon>
        <taxon>Sporomusa</taxon>
    </lineage>
</organism>
<proteinExistence type="inferred from homology"/>
<gene>
    <name evidence="9" type="ORF">SPSIL_031680</name>
</gene>
<evidence type="ECO:0000259" key="8">
    <source>
        <dbReference type="Pfam" id="PF09335"/>
    </source>
</evidence>
<dbReference type="PANTHER" id="PTHR42709">
    <property type="entry name" value="ALKALINE PHOSPHATASE LIKE PROTEIN"/>
    <property type="match status" value="1"/>
</dbReference>
<comment type="subcellular location">
    <subcellularLocation>
        <location evidence="1">Cell membrane</location>
        <topology evidence="1">Multi-pass membrane protein</topology>
    </subcellularLocation>
</comment>
<feature type="transmembrane region" description="Helical" evidence="7">
    <location>
        <begin position="187"/>
        <end position="203"/>
    </location>
</feature>
<evidence type="ECO:0000313" key="9">
    <source>
        <dbReference type="EMBL" id="XFO66997.1"/>
    </source>
</evidence>
<dbReference type="PANTHER" id="PTHR42709:SF6">
    <property type="entry name" value="UNDECAPRENYL PHOSPHATE TRANSPORTER A"/>
    <property type="match status" value="1"/>
</dbReference>
<evidence type="ECO:0000256" key="4">
    <source>
        <dbReference type="ARBA" id="ARBA00022692"/>
    </source>
</evidence>
<feature type="domain" description="VTT" evidence="8">
    <location>
        <begin position="44"/>
        <end position="170"/>
    </location>
</feature>
<keyword evidence="6 7" id="KW-0472">Membrane</keyword>
<keyword evidence="5 7" id="KW-1133">Transmembrane helix</keyword>
<evidence type="ECO:0000256" key="6">
    <source>
        <dbReference type="ARBA" id="ARBA00023136"/>
    </source>
</evidence>
<feature type="transmembrane region" description="Helical" evidence="7">
    <location>
        <begin position="150"/>
        <end position="167"/>
    </location>
</feature>
<name>A0ABZ3IMV5_9FIRM</name>
<keyword evidence="4 7" id="KW-0812">Transmembrane</keyword>
<dbReference type="InterPro" id="IPR032816">
    <property type="entry name" value="VTT_dom"/>
</dbReference>
<evidence type="ECO:0000256" key="3">
    <source>
        <dbReference type="ARBA" id="ARBA00022475"/>
    </source>
</evidence>
<reference evidence="9" key="1">
    <citation type="submission" date="2024-05" db="EMBL/GenBank/DDBJ databases">
        <title>Isolation and characterization of Sporomusa carbonis sp. nov., a carboxydotrophic hydrogenogen in the genus of Sporomusa isolated from a charcoal burning pile.</title>
        <authorList>
            <person name="Boeer T."/>
            <person name="Rosenbaum F."/>
            <person name="Eysell L."/>
            <person name="Mueller V."/>
            <person name="Daniel R."/>
            <person name="Poehlein A."/>
        </authorList>
    </citation>
    <scope>NUCLEOTIDE SEQUENCE [LARGE SCALE GENOMIC DNA]</scope>
    <source>
        <strain evidence="9">DSM 10669</strain>
    </source>
</reference>
<accession>A0ABZ3IMV5</accession>